<protein>
    <submittedName>
        <fullName evidence="1">DUF2073 domain-containing protein</fullName>
    </submittedName>
</protein>
<reference evidence="1 2" key="1">
    <citation type="submission" date="2023-03" db="EMBL/GenBank/DDBJ databases">
        <title>Whole genome sequencing of Methanotrichaceae archaeon M04Ac.</title>
        <authorList>
            <person name="Khomyakova M.A."/>
            <person name="Merkel A.Y."/>
            <person name="Slobodkin A.I."/>
        </authorList>
    </citation>
    <scope>NUCLEOTIDE SEQUENCE [LARGE SCALE GENOMIC DNA]</scope>
    <source>
        <strain evidence="1 2">M04Ac</strain>
    </source>
</reference>
<gene>
    <name evidence="1" type="ORF">P0O24_00200</name>
</gene>
<evidence type="ECO:0000313" key="1">
    <source>
        <dbReference type="EMBL" id="MDF0592008.1"/>
    </source>
</evidence>
<sequence>MMREVQMDLISAERLESMSSMEKIRLILSKVKRGNIVVLELGLTPEEEVKLIEMTMTEIRLDEFSGIEIESYPVKNESNFFNKILGKSGVKTRMTVIGPANQLRTIEKDKYQISTKVSVGD</sequence>
<evidence type="ECO:0000313" key="2">
    <source>
        <dbReference type="Proteomes" id="UP001215956"/>
    </source>
</evidence>
<dbReference type="InterPro" id="IPR012017">
    <property type="entry name" value="OapB-like"/>
</dbReference>
<proteinExistence type="predicted"/>
<name>A0ABT5XBC8_9EURY</name>
<dbReference type="PIRSF" id="PIRSF004977">
    <property type="entry name" value="UCP004977"/>
    <property type="match status" value="1"/>
</dbReference>
<keyword evidence="2" id="KW-1185">Reference proteome</keyword>
<accession>A0ABT5XBC8</accession>
<dbReference type="Pfam" id="PF09846">
    <property type="entry name" value="OapB"/>
    <property type="match status" value="1"/>
</dbReference>
<dbReference type="Proteomes" id="UP001215956">
    <property type="component" value="Unassembled WGS sequence"/>
</dbReference>
<comment type="caution">
    <text evidence="1">The sequence shown here is derived from an EMBL/GenBank/DDBJ whole genome shotgun (WGS) entry which is preliminary data.</text>
</comment>
<organism evidence="1 2">
    <name type="scientific">Candidatus Methanocrinis alkalitolerans</name>
    <dbReference type="NCBI Taxonomy" id="3033395"/>
    <lineage>
        <taxon>Archaea</taxon>
        <taxon>Methanobacteriati</taxon>
        <taxon>Methanobacteriota</taxon>
        <taxon>Stenosarchaea group</taxon>
        <taxon>Methanomicrobia</taxon>
        <taxon>Methanotrichales</taxon>
        <taxon>Methanotrichaceae</taxon>
        <taxon>Methanocrinis</taxon>
    </lineage>
</organism>
<dbReference type="EMBL" id="JARFPL010000001">
    <property type="protein sequence ID" value="MDF0592008.1"/>
    <property type="molecule type" value="Genomic_DNA"/>
</dbReference>